<dbReference type="RefSeq" id="WP_092652175.1">
    <property type="nucleotide sequence ID" value="NZ_FOHA01000009.1"/>
</dbReference>
<dbReference type="Gene3D" id="3.40.50.300">
    <property type="entry name" value="P-loop containing nucleotide triphosphate hydrolases"/>
    <property type="match status" value="3"/>
</dbReference>
<dbReference type="AlphaFoldDB" id="A0A1H9ST95"/>
<keyword evidence="8" id="KW-1185">Reference proteome</keyword>
<dbReference type="OrthoDB" id="9787585at2"/>
<feature type="domain" description="UvrD-like helicase ATP-binding" evidence="6">
    <location>
        <begin position="202"/>
        <end position="562"/>
    </location>
</feature>
<dbReference type="PANTHER" id="PTHR11070">
    <property type="entry name" value="UVRD / RECB / PCRA DNA HELICASE FAMILY MEMBER"/>
    <property type="match status" value="1"/>
</dbReference>
<dbReference type="InterPro" id="IPR027785">
    <property type="entry name" value="UvrD-like_helicase_C"/>
</dbReference>
<keyword evidence="2 5" id="KW-0378">Hydrolase</keyword>
<dbReference type="GO" id="GO:0016787">
    <property type="term" value="F:hydrolase activity"/>
    <property type="evidence" value="ECO:0007669"/>
    <property type="project" value="UniProtKB-UniRule"/>
</dbReference>
<dbReference type="GO" id="GO:0005829">
    <property type="term" value="C:cytosol"/>
    <property type="evidence" value="ECO:0007669"/>
    <property type="project" value="TreeGrafter"/>
</dbReference>
<dbReference type="EMBL" id="FOHA01000009">
    <property type="protein sequence ID" value="SER88121.1"/>
    <property type="molecule type" value="Genomic_DNA"/>
</dbReference>
<dbReference type="SUPFAM" id="SSF52540">
    <property type="entry name" value="P-loop containing nucleoside triphosphate hydrolases"/>
    <property type="match status" value="1"/>
</dbReference>
<dbReference type="PROSITE" id="PS51198">
    <property type="entry name" value="UVRD_HELICASE_ATP_BIND"/>
    <property type="match status" value="1"/>
</dbReference>
<feature type="binding site" evidence="5">
    <location>
        <begin position="223"/>
        <end position="230"/>
    </location>
    <ligand>
        <name>ATP</name>
        <dbReference type="ChEBI" id="CHEBI:30616"/>
    </ligand>
</feature>
<evidence type="ECO:0000256" key="2">
    <source>
        <dbReference type="ARBA" id="ARBA00022801"/>
    </source>
</evidence>
<protein>
    <submittedName>
        <fullName evidence="7">UvrD-like helicase C-terminal domain-containing protein</fullName>
    </submittedName>
</protein>
<organism evidence="7 8">
    <name type="scientific">Isobaculum melis</name>
    <dbReference type="NCBI Taxonomy" id="142588"/>
    <lineage>
        <taxon>Bacteria</taxon>
        <taxon>Bacillati</taxon>
        <taxon>Bacillota</taxon>
        <taxon>Bacilli</taxon>
        <taxon>Lactobacillales</taxon>
        <taxon>Carnobacteriaceae</taxon>
        <taxon>Isobaculum</taxon>
    </lineage>
</organism>
<accession>A0A1H9ST95</accession>
<reference evidence="7 8" key="1">
    <citation type="submission" date="2016-10" db="EMBL/GenBank/DDBJ databases">
        <authorList>
            <person name="de Groot N.N."/>
        </authorList>
    </citation>
    <scope>NUCLEOTIDE SEQUENCE [LARGE SCALE GENOMIC DNA]</scope>
    <source>
        <strain evidence="7 8">DSM 13760</strain>
    </source>
</reference>
<dbReference type="InterPro" id="IPR027417">
    <property type="entry name" value="P-loop_NTPase"/>
</dbReference>
<evidence type="ECO:0000256" key="4">
    <source>
        <dbReference type="ARBA" id="ARBA00022840"/>
    </source>
</evidence>
<dbReference type="GO" id="GO:0005524">
    <property type="term" value="F:ATP binding"/>
    <property type="evidence" value="ECO:0007669"/>
    <property type="project" value="UniProtKB-UniRule"/>
</dbReference>
<evidence type="ECO:0000256" key="1">
    <source>
        <dbReference type="ARBA" id="ARBA00022741"/>
    </source>
</evidence>
<dbReference type="GO" id="GO:0003677">
    <property type="term" value="F:DNA binding"/>
    <property type="evidence" value="ECO:0007669"/>
    <property type="project" value="InterPro"/>
</dbReference>
<dbReference type="GO" id="GO:0000725">
    <property type="term" value="P:recombinational repair"/>
    <property type="evidence" value="ECO:0007669"/>
    <property type="project" value="TreeGrafter"/>
</dbReference>
<evidence type="ECO:0000256" key="5">
    <source>
        <dbReference type="PROSITE-ProRule" id="PRU00560"/>
    </source>
</evidence>
<evidence type="ECO:0000313" key="7">
    <source>
        <dbReference type="EMBL" id="SER88121.1"/>
    </source>
</evidence>
<dbReference type="Proteomes" id="UP000198948">
    <property type="component" value="Unassembled WGS sequence"/>
</dbReference>
<keyword evidence="3 5" id="KW-0347">Helicase</keyword>
<dbReference type="Pfam" id="PF13538">
    <property type="entry name" value="UvrD_C_2"/>
    <property type="match status" value="1"/>
</dbReference>
<evidence type="ECO:0000259" key="6">
    <source>
        <dbReference type="PROSITE" id="PS51198"/>
    </source>
</evidence>
<keyword evidence="4 5" id="KW-0067">ATP-binding</keyword>
<dbReference type="Pfam" id="PF00580">
    <property type="entry name" value="UvrD-helicase"/>
    <property type="match status" value="1"/>
</dbReference>
<sequence>MQADDRKQMEQNHLNQMYQKLVTYQTTLEQTLSKLKAEDFQTEKIAYHAGAEDAFDNLSEIQQQNNDLRARDMRLSQLEDSLQKTTDLLHHAYFGKIEMTEQDTTEVESIYIGNATFFDEQQNILIYDWRAPICSLYYEKAVGQAFYQTPNGPVEATLLLKRNINVKEDKVLSIYDIDEDLEQLKAVLDHQPAQYMRPIIATIQKEQNEIIRDLKHPFILVQGCAGSGKTAIILQRIAFLLYQNKNALKNDDILLFSPNDFFSQYISQVLPSLGESELQQMTYRKFVRQQLKRYKITRNSALDIQQQPAVLASLAPYVEALTADQIIFKPILIGEATLFSKNDLKMIFDTTSKELTIYQRFIHFKELLYKKSEHKIRKIMRSPLMESEIQMLSHQTYKQIAGHKEFKSYNEEKEFLARFLKRKEIKQAMQAIEQADFIDFGTQYLNYLAENFPACLAEKQAQFAAQLIAETDATFTLYLKVLMTGIELPKNYQHIFIDEVQDLSVSQMCLLFAIFKRSKFTLVGDKNQAIHQLENHIFFHQEILPQGEKFKEYQLNISYRSTKQITNFTKYLLQNPTAVTPFEREGSLPKVQQYQAEDSWKQVLLATLTKQMETHSSIALIAKTKAEAQALFDALATTSLKDEIEQVKKKQKMFEKPITILSIIQAKGLEFDAVVVANASEADYHNEKDRLLLYTACSRARQQLTLFICGKETTFLQQVPEQYFQLVEE</sequence>
<proteinExistence type="predicted"/>
<dbReference type="PANTHER" id="PTHR11070:SF17">
    <property type="entry name" value="DNA HELICASE IV"/>
    <property type="match status" value="1"/>
</dbReference>
<gene>
    <name evidence="7" type="ORF">SAMN04488559_10921</name>
</gene>
<dbReference type="GO" id="GO:0043138">
    <property type="term" value="F:3'-5' DNA helicase activity"/>
    <property type="evidence" value="ECO:0007669"/>
    <property type="project" value="TreeGrafter"/>
</dbReference>
<dbReference type="InterPro" id="IPR000212">
    <property type="entry name" value="DNA_helicase_UvrD/REP"/>
</dbReference>
<evidence type="ECO:0000256" key="3">
    <source>
        <dbReference type="ARBA" id="ARBA00022806"/>
    </source>
</evidence>
<keyword evidence="1 5" id="KW-0547">Nucleotide-binding</keyword>
<name>A0A1H9ST95_9LACT</name>
<dbReference type="STRING" id="142588.SAMN04488559_10921"/>
<dbReference type="InterPro" id="IPR014016">
    <property type="entry name" value="UvrD-like_ATP-bd"/>
</dbReference>
<evidence type="ECO:0000313" key="8">
    <source>
        <dbReference type="Proteomes" id="UP000198948"/>
    </source>
</evidence>